<dbReference type="PANTHER" id="PTHR24348">
    <property type="entry name" value="SERINE/THREONINE-PROTEIN KINASE UNC-51-RELATED"/>
    <property type="match status" value="1"/>
</dbReference>
<dbReference type="FunFam" id="3.30.200.20:FF:000470">
    <property type="entry name" value="Serine/threonine-protein kinase RAD53"/>
    <property type="match status" value="1"/>
</dbReference>
<evidence type="ECO:0000256" key="1">
    <source>
        <dbReference type="ARBA" id="ARBA00004623"/>
    </source>
</evidence>
<evidence type="ECO:0000313" key="12">
    <source>
        <dbReference type="EMBL" id="KAK4461041.1"/>
    </source>
</evidence>
<feature type="region of interest" description="Disordered" evidence="9">
    <location>
        <begin position="614"/>
        <end position="659"/>
    </location>
</feature>
<dbReference type="InterPro" id="IPR011009">
    <property type="entry name" value="Kinase-like_dom_sf"/>
</dbReference>
<feature type="region of interest" description="Disordered" evidence="9">
    <location>
        <begin position="268"/>
        <end position="292"/>
    </location>
</feature>
<dbReference type="Proteomes" id="UP001321749">
    <property type="component" value="Unassembled WGS sequence"/>
</dbReference>
<feature type="region of interest" description="Disordered" evidence="9">
    <location>
        <begin position="914"/>
        <end position="953"/>
    </location>
</feature>
<dbReference type="InterPro" id="IPR000719">
    <property type="entry name" value="Prot_kinase_dom"/>
</dbReference>
<evidence type="ECO:0000256" key="9">
    <source>
        <dbReference type="SAM" id="MobiDB-lite"/>
    </source>
</evidence>
<keyword evidence="13" id="KW-1185">Reference proteome</keyword>
<feature type="compositionally biased region" description="Polar residues" evidence="9">
    <location>
        <begin position="717"/>
        <end position="742"/>
    </location>
</feature>
<dbReference type="InterPro" id="IPR045269">
    <property type="entry name" value="Atg1-like"/>
</dbReference>
<dbReference type="GO" id="GO:0006914">
    <property type="term" value="P:autophagy"/>
    <property type="evidence" value="ECO:0007669"/>
    <property type="project" value="UniProtKB-KW"/>
</dbReference>
<accession>A0AAV9HMA8</accession>
<feature type="region of interest" description="Disordered" evidence="9">
    <location>
        <begin position="775"/>
        <end position="812"/>
    </location>
</feature>
<dbReference type="PROSITE" id="PS50006">
    <property type="entry name" value="FHA_DOMAIN"/>
    <property type="match status" value="1"/>
</dbReference>
<feature type="compositionally biased region" description="Polar residues" evidence="9">
    <location>
        <begin position="8"/>
        <end position="17"/>
    </location>
</feature>
<protein>
    <recommendedName>
        <fullName evidence="7">Autophagy-related protein 1</fullName>
    </recommendedName>
</protein>
<reference evidence="12" key="1">
    <citation type="journal article" date="2023" name="Mol. Phylogenet. Evol.">
        <title>Genome-scale phylogeny and comparative genomics of the fungal order Sordariales.</title>
        <authorList>
            <person name="Hensen N."/>
            <person name="Bonometti L."/>
            <person name="Westerberg I."/>
            <person name="Brannstrom I.O."/>
            <person name="Guillou S."/>
            <person name="Cros-Aarteil S."/>
            <person name="Calhoun S."/>
            <person name="Haridas S."/>
            <person name="Kuo A."/>
            <person name="Mondo S."/>
            <person name="Pangilinan J."/>
            <person name="Riley R."/>
            <person name="LaButti K."/>
            <person name="Andreopoulos B."/>
            <person name="Lipzen A."/>
            <person name="Chen C."/>
            <person name="Yan M."/>
            <person name="Daum C."/>
            <person name="Ng V."/>
            <person name="Clum A."/>
            <person name="Steindorff A."/>
            <person name="Ohm R.A."/>
            <person name="Martin F."/>
            <person name="Silar P."/>
            <person name="Natvig D.O."/>
            <person name="Lalanne C."/>
            <person name="Gautier V."/>
            <person name="Ament-Velasquez S.L."/>
            <person name="Kruys A."/>
            <person name="Hutchinson M.I."/>
            <person name="Powell A.J."/>
            <person name="Barry K."/>
            <person name="Miller A.N."/>
            <person name="Grigoriev I.V."/>
            <person name="Debuchy R."/>
            <person name="Gladieux P."/>
            <person name="Hiltunen Thoren M."/>
            <person name="Johannesson H."/>
        </authorList>
    </citation>
    <scope>NUCLEOTIDE SEQUENCE</scope>
    <source>
        <strain evidence="12">PSN324</strain>
    </source>
</reference>
<evidence type="ECO:0000259" key="10">
    <source>
        <dbReference type="PROSITE" id="PS50006"/>
    </source>
</evidence>
<feature type="region of interest" description="Disordered" evidence="9">
    <location>
        <begin position="708"/>
        <end position="745"/>
    </location>
</feature>
<dbReference type="GO" id="GO:0005524">
    <property type="term" value="F:ATP binding"/>
    <property type="evidence" value="ECO:0007669"/>
    <property type="project" value="UniProtKB-UniRule"/>
</dbReference>
<comment type="similarity">
    <text evidence="2">Belongs to the protein kinase superfamily. CAMK Ser/Thr protein kinase family. CHEK2 subfamily.</text>
</comment>
<dbReference type="Pfam" id="PF00069">
    <property type="entry name" value="Pkinase"/>
    <property type="match status" value="1"/>
</dbReference>
<dbReference type="InterPro" id="IPR008271">
    <property type="entry name" value="Ser/Thr_kinase_AS"/>
</dbReference>
<evidence type="ECO:0000256" key="3">
    <source>
        <dbReference type="ARBA" id="ARBA00022448"/>
    </source>
</evidence>
<dbReference type="InterPro" id="IPR008984">
    <property type="entry name" value="SMAD_FHA_dom_sf"/>
</dbReference>
<keyword evidence="12" id="KW-0418">Kinase</keyword>
<dbReference type="GO" id="GO:0004674">
    <property type="term" value="F:protein serine/threonine kinase activity"/>
    <property type="evidence" value="ECO:0007669"/>
    <property type="project" value="InterPro"/>
</dbReference>
<organism evidence="12 13">
    <name type="scientific">Cladorrhinum samala</name>
    <dbReference type="NCBI Taxonomy" id="585594"/>
    <lineage>
        <taxon>Eukaryota</taxon>
        <taxon>Fungi</taxon>
        <taxon>Dikarya</taxon>
        <taxon>Ascomycota</taxon>
        <taxon>Pezizomycotina</taxon>
        <taxon>Sordariomycetes</taxon>
        <taxon>Sordariomycetidae</taxon>
        <taxon>Sordariales</taxon>
        <taxon>Podosporaceae</taxon>
        <taxon>Cladorrhinum</taxon>
    </lineage>
</organism>
<evidence type="ECO:0000256" key="5">
    <source>
        <dbReference type="ARBA" id="ARBA00022840"/>
    </source>
</evidence>
<dbReference type="SUPFAM" id="SSF49879">
    <property type="entry name" value="SMAD/FHA domain"/>
    <property type="match status" value="1"/>
</dbReference>
<feature type="compositionally biased region" description="Polar residues" evidence="9">
    <location>
        <begin position="647"/>
        <end position="656"/>
    </location>
</feature>
<dbReference type="Gene3D" id="1.10.510.10">
    <property type="entry name" value="Transferase(Phosphotransferase) domain 1"/>
    <property type="match status" value="1"/>
</dbReference>
<keyword evidence="12" id="KW-0808">Transferase</keyword>
<dbReference type="PROSITE" id="PS50011">
    <property type="entry name" value="PROTEIN_KINASE_DOM"/>
    <property type="match status" value="1"/>
</dbReference>
<feature type="domain" description="Protein kinase" evidence="11">
    <location>
        <begin position="298"/>
        <end position="583"/>
    </location>
</feature>
<evidence type="ECO:0000256" key="7">
    <source>
        <dbReference type="ARBA" id="ARBA00030237"/>
    </source>
</evidence>
<dbReference type="AlphaFoldDB" id="A0AAV9HMA8"/>
<dbReference type="SMART" id="SM00220">
    <property type="entry name" value="S_TKc"/>
    <property type="match status" value="1"/>
</dbReference>
<keyword evidence="6" id="KW-0072">Autophagy</keyword>
<evidence type="ECO:0000256" key="6">
    <source>
        <dbReference type="ARBA" id="ARBA00023006"/>
    </source>
</evidence>
<keyword evidence="5 8" id="KW-0067">ATP-binding</keyword>
<dbReference type="Gene3D" id="2.60.200.20">
    <property type="match status" value="1"/>
</dbReference>
<keyword evidence="3" id="KW-0813">Transport</keyword>
<evidence type="ECO:0000256" key="4">
    <source>
        <dbReference type="ARBA" id="ARBA00022741"/>
    </source>
</evidence>
<dbReference type="InterPro" id="IPR017441">
    <property type="entry name" value="Protein_kinase_ATP_BS"/>
</dbReference>
<evidence type="ECO:0000259" key="11">
    <source>
        <dbReference type="PROSITE" id="PS50011"/>
    </source>
</evidence>
<evidence type="ECO:0000256" key="8">
    <source>
        <dbReference type="PROSITE-ProRule" id="PRU10141"/>
    </source>
</evidence>
<proteinExistence type="inferred from homology"/>
<feature type="binding site" evidence="8">
    <location>
        <position position="327"/>
    </location>
    <ligand>
        <name>ATP</name>
        <dbReference type="ChEBI" id="CHEBI:30616"/>
    </ligand>
</feature>
<comment type="subcellular location">
    <subcellularLocation>
        <location evidence="1">Preautophagosomal structure membrane</location>
        <topology evidence="1">Peripheral membrane protein</topology>
    </subcellularLocation>
</comment>
<feature type="region of interest" description="Disordered" evidence="9">
    <location>
        <begin position="1"/>
        <end position="20"/>
    </location>
</feature>
<dbReference type="PROSITE" id="PS00107">
    <property type="entry name" value="PROTEIN_KINASE_ATP"/>
    <property type="match status" value="1"/>
</dbReference>
<dbReference type="GO" id="GO:0034045">
    <property type="term" value="C:phagophore assembly site membrane"/>
    <property type="evidence" value="ECO:0007669"/>
    <property type="project" value="UniProtKB-SubCell"/>
</dbReference>
<comment type="caution">
    <text evidence="12">The sequence shown here is derived from an EMBL/GenBank/DDBJ whole genome shotgun (WGS) entry which is preliminary data.</text>
</comment>
<reference evidence="12" key="2">
    <citation type="submission" date="2023-06" db="EMBL/GenBank/DDBJ databases">
        <authorList>
            <consortium name="Lawrence Berkeley National Laboratory"/>
            <person name="Mondo S.J."/>
            <person name="Hensen N."/>
            <person name="Bonometti L."/>
            <person name="Westerberg I."/>
            <person name="Brannstrom I.O."/>
            <person name="Guillou S."/>
            <person name="Cros-Aarteil S."/>
            <person name="Calhoun S."/>
            <person name="Haridas S."/>
            <person name="Kuo A."/>
            <person name="Pangilinan J."/>
            <person name="Riley R."/>
            <person name="Labutti K."/>
            <person name="Andreopoulos B."/>
            <person name="Lipzen A."/>
            <person name="Chen C."/>
            <person name="Yanf M."/>
            <person name="Daum C."/>
            <person name="Ng V."/>
            <person name="Clum A."/>
            <person name="Steindorff A."/>
            <person name="Ohm R."/>
            <person name="Martin F."/>
            <person name="Silar P."/>
            <person name="Natvig D."/>
            <person name="Lalanne C."/>
            <person name="Gautier V."/>
            <person name="Ament-Velasquez S.L."/>
            <person name="Kruys A."/>
            <person name="Hutchinson M.I."/>
            <person name="Powell A.J."/>
            <person name="Barry K."/>
            <person name="Miller A.N."/>
            <person name="Grigoriev I.V."/>
            <person name="Debuchy R."/>
            <person name="Gladieux P."/>
            <person name="Thoren M.H."/>
            <person name="Johannesson H."/>
        </authorList>
    </citation>
    <scope>NUCLEOTIDE SEQUENCE</scope>
    <source>
        <strain evidence="12">PSN324</strain>
    </source>
</reference>
<evidence type="ECO:0000313" key="13">
    <source>
        <dbReference type="Proteomes" id="UP001321749"/>
    </source>
</evidence>
<feature type="domain" description="FHA" evidence="10">
    <location>
        <begin position="113"/>
        <end position="166"/>
    </location>
</feature>
<dbReference type="EMBL" id="MU864998">
    <property type="protein sequence ID" value="KAK4461041.1"/>
    <property type="molecule type" value="Genomic_DNA"/>
</dbReference>
<feature type="compositionally biased region" description="Acidic residues" evidence="9">
    <location>
        <begin position="622"/>
        <end position="631"/>
    </location>
</feature>
<dbReference type="InterPro" id="IPR000253">
    <property type="entry name" value="FHA_dom"/>
</dbReference>
<dbReference type="PROSITE" id="PS00108">
    <property type="entry name" value="PROTEIN_KINASE_ST"/>
    <property type="match status" value="1"/>
</dbReference>
<dbReference type="SUPFAM" id="SSF56112">
    <property type="entry name" value="Protein kinase-like (PK-like)"/>
    <property type="match status" value="1"/>
</dbReference>
<evidence type="ECO:0000256" key="2">
    <source>
        <dbReference type="ARBA" id="ARBA00005575"/>
    </source>
</evidence>
<keyword evidence="4 8" id="KW-0547">Nucleotide-binding</keyword>
<sequence length="1252" mass="140660">MDSDSESTEPTQATQQVVDPRRLGLQNSGFSDEEIADIICVLVPYSDAACREVRRIAADKSPYVVEKNDADGLNLHLECDDNERTFTVGRRDTGEHHLVLKFSHQVKNIMSGFTFGRNANRCDISFVDDPMRRLSNVHFRIYLNEHNVLMLEDESTNGTIVARRLLKRKGDPPLEVKRTLENGIRIEIPMHEQQNDLVFMVRIPHRPGFLSDAYRRNFEDYLARRAACAVDVNATIVPGPGGHVDIFKPAVNRALATQATHVGVGQGRAIAGPASPQRPPKRSTGDGILRGWPGSDKYNQVGEVGRGAFATVYRVTSKFTGEPYAAKELDKRRFMKNGVLDQKVENEMKIMQKIQHPNIVQYVEHFDWEDRILIIIMEYVGGGDLGRMISENAPLTEMAVKIMAKQLLDALGYLHDMNITHRDVKPDNILVSSHEPFVVKLTDFGLSKMIDNEETFLRTFCGTLLYCAPEVYSEYAEYDNRGRRHPRNRHRRPQTGQRYDHAVDIWSLGGVLFYSLTKQPPFPVKPGTSHSQLLNQIMTKPLDISPLLEAGISEEGIDFLCRMLDRRPETRATVAALKDHPWIVGDSPPPYQSFEEVEEEALLVNASQLSITDPGELTIPASDDEISDDYEEISHPGHMDEDDSQKENYTLGSGAQPQPRRLFGEVTASAVGNAGGVTAGRLNLPISADSISSDADTEILGHGIEIRDSFESDHSQTPRQKSQPSQRARASLRGSPTLSQGDESVEDLNLKTFDVESQSLGGAESFLGNLNMESRVDPLITPPNDFNSSKRKQSSSSEEDVETPASGNPRRLKRFRSDTSVHMVADRALERGEYELMAQIPPITKNYSGLQIDTPVNKFTYWSAADRNTWHLEYPEMTQLQFDAFYAAAKARKEKFAPGKTPLWDIAVKYFPPTNKKPQSGDNPHEPFPSTAPTDGGNSLEYMPDTQSPGETSPYNAMSDPYMIMDEMSEPGKPVVASLMSAPGSAVTGIIVAITESMISWGRAAENTRPYKPKSQALIPKYACKILLWRPDYDPYKNFRPWNRDPENDHKATCFYLSTKATHGIWVNGVHLASYERTDRAGPCKNWMPLHNGDRITVWKNNDASRKTEVIFRCKWGGSAQPRPFEGRSSRPRMMPEEIANRLDELAIKVEKKMRTQTELDLRMEEANHDEQRRLALIDAEKKRSRAFEVKRLQACRAVGGRRMSPSPGINFGEVYSERSHTTHVNHLAGRIVPTFKRPSPTASELLRAARY</sequence>
<dbReference type="PANTHER" id="PTHR24348:SF68">
    <property type="entry name" value="SERINE_THREONINE-PROTEIN KINASE ATG1C"/>
    <property type="match status" value="1"/>
</dbReference>
<gene>
    <name evidence="12" type="ORF">QBC42DRAFT_98011</name>
</gene>
<name>A0AAV9HMA8_9PEZI</name>
<dbReference type="GO" id="GO:0010506">
    <property type="term" value="P:regulation of autophagy"/>
    <property type="evidence" value="ECO:0007669"/>
    <property type="project" value="InterPro"/>
</dbReference>
<dbReference type="Pfam" id="PF00498">
    <property type="entry name" value="FHA"/>
    <property type="match status" value="1"/>
</dbReference>